<dbReference type="EMBL" id="AOHW01000029">
    <property type="protein sequence ID" value="ELY41127.1"/>
    <property type="molecule type" value="Genomic_DNA"/>
</dbReference>
<reference evidence="1 2" key="1">
    <citation type="journal article" date="2014" name="PLoS Genet.">
        <title>Phylogenetically driven sequencing of extremely halophilic archaea reveals strategies for static and dynamic osmo-response.</title>
        <authorList>
            <person name="Becker E.A."/>
            <person name="Seitzer P.M."/>
            <person name="Tritt A."/>
            <person name="Larsen D."/>
            <person name="Krusor M."/>
            <person name="Yao A.I."/>
            <person name="Wu D."/>
            <person name="Madern D."/>
            <person name="Eisen J.A."/>
            <person name="Darling A.E."/>
            <person name="Facciotti M.T."/>
        </authorList>
    </citation>
    <scope>NUCLEOTIDE SEQUENCE [LARGE SCALE GENOMIC DNA]</scope>
    <source>
        <strain evidence="1 2">GA33</strain>
    </source>
</reference>
<protein>
    <submittedName>
        <fullName evidence="1">Uncharacterized protein</fullName>
    </submittedName>
</protein>
<dbReference type="AlphaFoldDB" id="L9VVW9"/>
<dbReference type="RefSeq" id="WP_006089944.1">
    <property type="nucleotide sequence ID" value="NZ_AOHW01000029.1"/>
</dbReference>
<keyword evidence="2" id="KW-1185">Reference proteome</keyword>
<evidence type="ECO:0000313" key="1">
    <source>
        <dbReference type="EMBL" id="ELY41127.1"/>
    </source>
</evidence>
<sequence length="108" mass="11960">MTNMLEDELEATIAVEKDDSRVYREKHELSGTANGPAGNIEIRKEWMGEVAEYVVSVSINDGEMENSISSDDVNEMFSDWGDSDCFSASVIPEQHDVHFAIGSLETCP</sequence>
<dbReference type="Proteomes" id="UP000011599">
    <property type="component" value="Unassembled WGS sequence"/>
</dbReference>
<gene>
    <name evidence="1" type="ORF">C496_10556</name>
</gene>
<accession>L9VVW9</accession>
<organism evidence="1 2">
    <name type="scientific">Natronorubrum tibetense GA33</name>
    <dbReference type="NCBI Taxonomy" id="1114856"/>
    <lineage>
        <taxon>Archaea</taxon>
        <taxon>Methanobacteriati</taxon>
        <taxon>Methanobacteriota</taxon>
        <taxon>Stenosarchaea group</taxon>
        <taxon>Halobacteria</taxon>
        <taxon>Halobacteriales</taxon>
        <taxon>Natrialbaceae</taxon>
        <taxon>Natronorubrum</taxon>
    </lineage>
</organism>
<name>L9VVW9_9EURY</name>
<evidence type="ECO:0000313" key="2">
    <source>
        <dbReference type="Proteomes" id="UP000011599"/>
    </source>
</evidence>
<proteinExistence type="predicted"/>
<comment type="caution">
    <text evidence="1">The sequence shown here is derived from an EMBL/GenBank/DDBJ whole genome shotgun (WGS) entry which is preliminary data.</text>
</comment>